<protein>
    <submittedName>
        <fullName evidence="9">RagB/SusD domain protein</fullName>
    </submittedName>
</protein>
<proteinExistence type="inferred from homology"/>
<evidence type="ECO:0000256" key="3">
    <source>
        <dbReference type="ARBA" id="ARBA00022729"/>
    </source>
</evidence>
<keyword evidence="4" id="KW-0472">Membrane</keyword>
<evidence type="ECO:0000259" key="8">
    <source>
        <dbReference type="Pfam" id="PF14322"/>
    </source>
</evidence>
<feature type="chain" id="PRO_5019146854" evidence="6">
    <location>
        <begin position="23"/>
        <end position="522"/>
    </location>
</feature>
<dbReference type="Pfam" id="PF07980">
    <property type="entry name" value="SusD_RagB"/>
    <property type="match status" value="1"/>
</dbReference>
<dbReference type="Proteomes" id="UP000396835">
    <property type="component" value="Unassembled WGS sequence"/>
</dbReference>
<evidence type="ECO:0000256" key="5">
    <source>
        <dbReference type="ARBA" id="ARBA00023237"/>
    </source>
</evidence>
<reference evidence="9 10" key="1">
    <citation type="submission" date="2019-02" db="EMBL/GenBank/DDBJ databases">
        <authorList>
            <consortium name="Pathogen Informatics"/>
        </authorList>
    </citation>
    <scope>NUCLEOTIDE SEQUENCE [LARGE SCALE GENOMIC DNA]</scope>
    <source>
        <strain evidence="9 10">3012STDY7078512</strain>
    </source>
</reference>
<evidence type="ECO:0000259" key="7">
    <source>
        <dbReference type="Pfam" id="PF07980"/>
    </source>
</evidence>
<evidence type="ECO:0000256" key="2">
    <source>
        <dbReference type="ARBA" id="ARBA00006275"/>
    </source>
</evidence>
<comment type="similarity">
    <text evidence="2">Belongs to the SusD family.</text>
</comment>
<feature type="domain" description="SusD-like N-terminal" evidence="8">
    <location>
        <begin position="70"/>
        <end position="227"/>
    </location>
</feature>
<evidence type="ECO:0000256" key="1">
    <source>
        <dbReference type="ARBA" id="ARBA00004442"/>
    </source>
</evidence>
<name>A0A449I1V2_9BACE</name>
<keyword evidence="5" id="KW-0998">Cell outer membrane</keyword>
<dbReference type="GO" id="GO:0009279">
    <property type="term" value="C:cell outer membrane"/>
    <property type="evidence" value="ECO:0007669"/>
    <property type="project" value="UniProtKB-SubCell"/>
</dbReference>
<dbReference type="InterPro" id="IPR033985">
    <property type="entry name" value="SusD-like_N"/>
</dbReference>
<dbReference type="AlphaFoldDB" id="A0A449I1V2"/>
<dbReference type="SUPFAM" id="SSF48452">
    <property type="entry name" value="TPR-like"/>
    <property type="match status" value="1"/>
</dbReference>
<keyword evidence="3 6" id="KW-0732">Signal</keyword>
<feature type="domain" description="RagB/SusD" evidence="7">
    <location>
        <begin position="362"/>
        <end position="518"/>
    </location>
</feature>
<evidence type="ECO:0000313" key="9">
    <source>
        <dbReference type="EMBL" id="VFB13327.1"/>
    </source>
</evidence>
<sequence length="522" mass="58709">MKKIIYGFAMMALSFLYTSCDALDLAPEDFYGSGNFWKKEAEVKAFLIGMQSQLRSNYDMFYYLGEMRGGTQRTGSSSIGTSLNYDQIRLNQIDADNPGTSNFHGLYASSILQVNHYIDQVGKADFLTDDQKNAYLAPAHGLRALYYFMLYRTFGGVPLITEPKILSIKPAAESFYDKRATPQETMDFIKNEILKSEELYGGAAITNTYDKSSWSKAATLTLKAEIYMWAAKVSITGFSATGTADLQIAKSALDQLIGKFELQGEFKDIFSPTNKKNKEIILAIHFADGEATNAAGRFFYQDNLFINQKFGRDGKKITTDTLNLKGRGGVFRDEYSQAFWESFDPQDTRRDATFMEYYADADKKGFGCIMKKYIGSINANNNRVFDSDIVVYRYADVLLMRAEVANGLKEACADYVNQIRRRAYGANYAAHEFKEGSFADNELAILHERDKEFVAEGKRWFDVIRLQDAAQKPLVFSAAASYPATAPILSSSEAHKLLWPININTLTLNPELEQTPGYVKSK</sequence>
<accession>A0A449I1V2</accession>
<dbReference type="InterPro" id="IPR011990">
    <property type="entry name" value="TPR-like_helical_dom_sf"/>
</dbReference>
<evidence type="ECO:0000256" key="4">
    <source>
        <dbReference type="ARBA" id="ARBA00023136"/>
    </source>
</evidence>
<dbReference type="OrthoDB" id="1016139at2"/>
<feature type="signal peptide" evidence="6">
    <location>
        <begin position="1"/>
        <end position="22"/>
    </location>
</feature>
<dbReference type="CDD" id="cd08977">
    <property type="entry name" value="SusD"/>
    <property type="match status" value="1"/>
</dbReference>
<evidence type="ECO:0000256" key="6">
    <source>
        <dbReference type="SAM" id="SignalP"/>
    </source>
</evidence>
<organism evidence="9 10">
    <name type="scientific">Prevotella heparinolytica</name>
    <dbReference type="NCBI Taxonomy" id="28113"/>
    <lineage>
        <taxon>Bacteria</taxon>
        <taxon>Pseudomonadati</taxon>
        <taxon>Bacteroidota</taxon>
        <taxon>Bacteroidia</taxon>
        <taxon>Bacteroidales</taxon>
        <taxon>Bacteroidaceae</taxon>
        <taxon>Bacteroides</taxon>
    </lineage>
</organism>
<comment type="subcellular location">
    <subcellularLocation>
        <location evidence="1">Cell outer membrane</location>
    </subcellularLocation>
</comment>
<dbReference type="RefSeq" id="WP_131751735.1">
    <property type="nucleotide sequence ID" value="NZ_CAACYH010000004.1"/>
</dbReference>
<dbReference type="EMBL" id="CAACYH010000004">
    <property type="protein sequence ID" value="VFB13327.1"/>
    <property type="molecule type" value="Genomic_DNA"/>
</dbReference>
<gene>
    <name evidence="9" type="ORF">NCTC7812_00850</name>
</gene>
<dbReference type="Pfam" id="PF14322">
    <property type="entry name" value="SusD-like_3"/>
    <property type="match status" value="1"/>
</dbReference>
<dbReference type="InterPro" id="IPR012944">
    <property type="entry name" value="SusD_RagB_dom"/>
</dbReference>
<evidence type="ECO:0000313" key="10">
    <source>
        <dbReference type="Proteomes" id="UP000396835"/>
    </source>
</evidence>
<dbReference type="Gene3D" id="1.25.40.390">
    <property type="match status" value="1"/>
</dbReference>